<comment type="caution">
    <text evidence="2">The sequence shown here is derived from an EMBL/GenBank/DDBJ whole genome shotgun (WGS) entry which is preliminary data.</text>
</comment>
<accession>A0AAN8VMF1</accession>
<sequence>MAKGMRNMHYCVEAAPAPLVSRSRTSNCPKLETIIEEGSESYDGLQRRERGINDELMINDKLIEIAAQNIKYAMPAQNIGKDSLVKPPPKSIAPDPNNRLLELGLSHPLEEQT</sequence>
<keyword evidence="3" id="KW-1185">Reference proteome</keyword>
<evidence type="ECO:0000313" key="3">
    <source>
        <dbReference type="Proteomes" id="UP001370490"/>
    </source>
</evidence>
<name>A0AAN8VMF1_9MAGN</name>
<dbReference type="Proteomes" id="UP001370490">
    <property type="component" value="Unassembled WGS sequence"/>
</dbReference>
<evidence type="ECO:0000256" key="1">
    <source>
        <dbReference type="SAM" id="MobiDB-lite"/>
    </source>
</evidence>
<dbReference type="EMBL" id="JBAMMX010000010">
    <property type="protein sequence ID" value="KAK6932167.1"/>
    <property type="molecule type" value="Genomic_DNA"/>
</dbReference>
<reference evidence="2 3" key="1">
    <citation type="submission" date="2023-12" db="EMBL/GenBank/DDBJ databases">
        <title>A high-quality genome assembly for Dillenia turbinata (Dilleniales).</title>
        <authorList>
            <person name="Chanderbali A."/>
        </authorList>
    </citation>
    <scope>NUCLEOTIDE SEQUENCE [LARGE SCALE GENOMIC DNA]</scope>
    <source>
        <strain evidence="2">LSX21</strain>
        <tissue evidence="2">Leaf</tissue>
    </source>
</reference>
<dbReference type="PANTHER" id="PTHR36063:SF8">
    <property type="entry name" value="GENOME ASSEMBLY, CHROMOSOME: A06"/>
    <property type="match status" value="1"/>
</dbReference>
<gene>
    <name evidence="2" type="ORF">RJ641_001791</name>
</gene>
<dbReference type="PANTHER" id="PTHR36063">
    <property type="entry name" value="ARABIDOPSIS THALIANA GENOMIC DNA, CHROMOSOME 5, P1 CLONE:MOK16"/>
    <property type="match status" value="1"/>
</dbReference>
<organism evidence="2 3">
    <name type="scientific">Dillenia turbinata</name>
    <dbReference type="NCBI Taxonomy" id="194707"/>
    <lineage>
        <taxon>Eukaryota</taxon>
        <taxon>Viridiplantae</taxon>
        <taxon>Streptophyta</taxon>
        <taxon>Embryophyta</taxon>
        <taxon>Tracheophyta</taxon>
        <taxon>Spermatophyta</taxon>
        <taxon>Magnoliopsida</taxon>
        <taxon>eudicotyledons</taxon>
        <taxon>Gunneridae</taxon>
        <taxon>Pentapetalae</taxon>
        <taxon>Dilleniales</taxon>
        <taxon>Dilleniaceae</taxon>
        <taxon>Dillenia</taxon>
    </lineage>
</organism>
<evidence type="ECO:0000313" key="2">
    <source>
        <dbReference type="EMBL" id="KAK6932167.1"/>
    </source>
</evidence>
<protein>
    <submittedName>
        <fullName evidence="2">Uncharacterized protein</fullName>
    </submittedName>
</protein>
<feature type="region of interest" description="Disordered" evidence="1">
    <location>
        <begin position="80"/>
        <end position="113"/>
    </location>
</feature>
<proteinExistence type="predicted"/>
<dbReference type="AlphaFoldDB" id="A0AAN8VMF1"/>